<gene>
    <name evidence="2" type="ORF">Pmani_028070</name>
</gene>
<dbReference type="EMBL" id="JAWZYT010003193">
    <property type="protein sequence ID" value="KAK4299668.1"/>
    <property type="molecule type" value="Genomic_DNA"/>
</dbReference>
<dbReference type="InterPro" id="IPR003598">
    <property type="entry name" value="Ig_sub2"/>
</dbReference>
<sequence length="143" mass="14940">MAGESDMYVKSGSTVNIKCVITDAPQEPTYIFWYHGDRRVVRGNSDRILTVDRKPPDTSIGTLTIPAVTLADSGNYTCAPASLKTASVMLHVLSGEHPEAMQSGTNSGGGTTTTTAAGAADQRCDVVVTAVITLLCLLVHGAT</sequence>
<dbReference type="InterPro" id="IPR013783">
    <property type="entry name" value="Ig-like_fold"/>
</dbReference>
<comment type="caution">
    <text evidence="2">The sequence shown here is derived from an EMBL/GenBank/DDBJ whole genome shotgun (WGS) entry which is preliminary data.</text>
</comment>
<dbReference type="SMART" id="SM00408">
    <property type="entry name" value="IGc2"/>
    <property type="match status" value="1"/>
</dbReference>
<dbReference type="InterPro" id="IPR037448">
    <property type="entry name" value="Zig-8"/>
</dbReference>
<dbReference type="Gene3D" id="2.60.40.10">
    <property type="entry name" value="Immunoglobulins"/>
    <property type="match status" value="1"/>
</dbReference>
<reference evidence="2" key="1">
    <citation type="submission" date="2023-11" db="EMBL/GenBank/DDBJ databases">
        <title>Genome assemblies of two species of porcelain crab, Petrolisthes cinctipes and Petrolisthes manimaculis (Anomura: Porcellanidae).</title>
        <authorList>
            <person name="Angst P."/>
        </authorList>
    </citation>
    <scope>NUCLEOTIDE SEQUENCE</scope>
    <source>
        <strain evidence="2">PB745_02</strain>
        <tissue evidence="2">Gill</tissue>
    </source>
</reference>
<dbReference type="InterPro" id="IPR036179">
    <property type="entry name" value="Ig-like_dom_sf"/>
</dbReference>
<name>A0AAE1P0U2_9EUCA</name>
<dbReference type="InterPro" id="IPR007110">
    <property type="entry name" value="Ig-like_dom"/>
</dbReference>
<dbReference type="InterPro" id="IPR003599">
    <property type="entry name" value="Ig_sub"/>
</dbReference>
<dbReference type="GO" id="GO:0032589">
    <property type="term" value="C:neuron projection membrane"/>
    <property type="evidence" value="ECO:0007669"/>
    <property type="project" value="TreeGrafter"/>
</dbReference>
<dbReference type="PANTHER" id="PTHR23279:SF21">
    <property type="entry name" value="DEFECTIVE PROBOSCIS EXTENSION RESPONSE 11, ISOFORM B-RELATED"/>
    <property type="match status" value="1"/>
</dbReference>
<keyword evidence="3" id="KW-1185">Reference proteome</keyword>
<proteinExistence type="predicted"/>
<accession>A0AAE1P0U2</accession>
<evidence type="ECO:0000313" key="3">
    <source>
        <dbReference type="Proteomes" id="UP001292094"/>
    </source>
</evidence>
<dbReference type="Pfam" id="PF13927">
    <property type="entry name" value="Ig_3"/>
    <property type="match status" value="1"/>
</dbReference>
<evidence type="ECO:0000259" key="1">
    <source>
        <dbReference type="PROSITE" id="PS50835"/>
    </source>
</evidence>
<dbReference type="PROSITE" id="PS50835">
    <property type="entry name" value="IG_LIKE"/>
    <property type="match status" value="1"/>
</dbReference>
<feature type="domain" description="Ig-like" evidence="1">
    <location>
        <begin position="1"/>
        <end position="78"/>
    </location>
</feature>
<dbReference type="AlphaFoldDB" id="A0AAE1P0U2"/>
<protein>
    <recommendedName>
        <fullName evidence="1">Ig-like domain-containing protein</fullName>
    </recommendedName>
</protein>
<dbReference type="SMART" id="SM00409">
    <property type="entry name" value="IG"/>
    <property type="match status" value="1"/>
</dbReference>
<dbReference type="SUPFAM" id="SSF48726">
    <property type="entry name" value="Immunoglobulin"/>
    <property type="match status" value="1"/>
</dbReference>
<dbReference type="GO" id="GO:0050808">
    <property type="term" value="P:synapse organization"/>
    <property type="evidence" value="ECO:0007669"/>
    <property type="project" value="TreeGrafter"/>
</dbReference>
<organism evidence="2 3">
    <name type="scientific">Petrolisthes manimaculis</name>
    <dbReference type="NCBI Taxonomy" id="1843537"/>
    <lineage>
        <taxon>Eukaryota</taxon>
        <taxon>Metazoa</taxon>
        <taxon>Ecdysozoa</taxon>
        <taxon>Arthropoda</taxon>
        <taxon>Crustacea</taxon>
        <taxon>Multicrustacea</taxon>
        <taxon>Malacostraca</taxon>
        <taxon>Eumalacostraca</taxon>
        <taxon>Eucarida</taxon>
        <taxon>Decapoda</taxon>
        <taxon>Pleocyemata</taxon>
        <taxon>Anomura</taxon>
        <taxon>Galatheoidea</taxon>
        <taxon>Porcellanidae</taxon>
        <taxon>Petrolisthes</taxon>
    </lineage>
</organism>
<evidence type="ECO:0000313" key="2">
    <source>
        <dbReference type="EMBL" id="KAK4299668.1"/>
    </source>
</evidence>
<dbReference type="Proteomes" id="UP001292094">
    <property type="component" value="Unassembled WGS sequence"/>
</dbReference>
<dbReference type="PANTHER" id="PTHR23279">
    <property type="entry name" value="DEFECTIVE PROBOSCIS EXTENSION RESPONSE DPR -RELATED"/>
    <property type="match status" value="1"/>
</dbReference>